<dbReference type="PANTHER" id="PTHR21328">
    <property type="entry name" value="POLY ADP-RIBOSE POLYMERASE FAMILY, MEMBER PARP"/>
    <property type="match status" value="1"/>
</dbReference>
<sequence>MPKADRLSRRMDMSYQYCIPVSLVDVAEKIGDEEFELFFPLTHLKEFQRAALVVGGARGLLVRIRSTNPPEFCMHLHPEPHSPTVASHAAAGLSAGTGGHRYWRASNSNSEPDNHFCSGGPKRATYQLSRALFRHLVNAPISLEAVHRMLASEIDKLAHSCMVCGKDVGARLWRPTTCTKICSVTLRRSNLEVRLIDLHNDPAVVDLLLAMVHAAASTSLDICTLLPGCPITNKARLIQTLDNTPAVSTFQSVHDLTASVKRLGSQTEALLSWICTSYRGFLACATGSLKIPSMPGVHQFVLANTAPELERRFAVQLQGQQSRVVFHGTSLGRLYIILRNGLRIRRGSLQVHGAVYGGGIYTTEDPAAAMGFAAACVGRPTSTFHGVRVLLMLLLVPCPPQPRRRSRSQEYYV</sequence>
<dbReference type="InterPro" id="IPR012317">
    <property type="entry name" value="Poly(ADP-ribose)pol_cat_dom"/>
</dbReference>
<accession>A0A9P8HY97</accession>
<dbReference type="AlphaFoldDB" id="A0A9P8HY97"/>
<feature type="domain" description="PARP catalytic" evidence="5">
    <location>
        <begin position="308"/>
        <end position="381"/>
    </location>
</feature>
<reference evidence="6" key="1">
    <citation type="submission" date="2021-03" db="EMBL/GenBank/DDBJ databases">
        <title>Comparative genomics and phylogenomic investigation of the class Geoglossomycetes provide insights into ecological specialization and systematics.</title>
        <authorList>
            <person name="Melie T."/>
            <person name="Pirro S."/>
            <person name="Miller A.N."/>
            <person name="Quandt A."/>
        </authorList>
    </citation>
    <scope>NUCLEOTIDE SEQUENCE</scope>
    <source>
        <strain evidence="6">GBOQ0MN5Z8</strain>
    </source>
</reference>
<dbReference type="InterPro" id="IPR051838">
    <property type="entry name" value="ARTD_PARP"/>
</dbReference>
<evidence type="ECO:0000313" key="6">
    <source>
        <dbReference type="EMBL" id="KAH0537936.1"/>
    </source>
</evidence>
<dbReference type="OrthoDB" id="5411275at2759"/>
<keyword evidence="1" id="KW-0328">Glycosyltransferase</keyword>
<dbReference type="GO" id="GO:0016779">
    <property type="term" value="F:nucleotidyltransferase activity"/>
    <property type="evidence" value="ECO:0007669"/>
    <property type="project" value="UniProtKB-KW"/>
</dbReference>
<organism evidence="6 7">
    <name type="scientific">Glutinoglossum americanum</name>
    <dbReference type="NCBI Taxonomy" id="1670608"/>
    <lineage>
        <taxon>Eukaryota</taxon>
        <taxon>Fungi</taxon>
        <taxon>Dikarya</taxon>
        <taxon>Ascomycota</taxon>
        <taxon>Pezizomycotina</taxon>
        <taxon>Geoglossomycetes</taxon>
        <taxon>Geoglossales</taxon>
        <taxon>Geoglossaceae</taxon>
        <taxon>Glutinoglossum</taxon>
    </lineage>
</organism>
<keyword evidence="3" id="KW-0548">Nucleotidyltransferase</keyword>
<dbReference type="SUPFAM" id="SSF56399">
    <property type="entry name" value="ADP-ribosylation"/>
    <property type="match status" value="1"/>
</dbReference>
<gene>
    <name evidence="6" type="ORF">FGG08_005386</name>
</gene>
<comment type="caution">
    <text evidence="6">The sequence shown here is derived from an EMBL/GenBank/DDBJ whole genome shotgun (WGS) entry which is preliminary data.</text>
</comment>
<protein>
    <recommendedName>
        <fullName evidence="5">PARP catalytic domain-containing protein</fullName>
    </recommendedName>
</protein>
<keyword evidence="7" id="KW-1185">Reference proteome</keyword>
<dbReference type="Pfam" id="PF00644">
    <property type="entry name" value="PARP"/>
    <property type="match status" value="1"/>
</dbReference>
<evidence type="ECO:0000256" key="2">
    <source>
        <dbReference type="ARBA" id="ARBA00022679"/>
    </source>
</evidence>
<proteinExistence type="predicted"/>
<evidence type="ECO:0000256" key="3">
    <source>
        <dbReference type="ARBA" id="ARBA00022695"/>
    </source>
</evidence>
<evidence type="ECO:0000259" key="5">
    <source>
        <dbReference type="Pfam" id="PF00644"/>
    </source>
</evidence>
<evidence type="ECO:0000313" key="7">
    <source>
        <dbReference type="Proteomes" id="UP000698800"/>
    </source>
</evidence>
<dbReference type="GO" id="GO:0003950">
    <property type="term" value="F:NAD+ poly-ADP-ribosyltransferase activity"/>
    <property type="evidence" value="ECO:0007669"/>
    <property type="project" value="InterPro"/>
</dbReference>
<keyword evidence="4" id="KW-0520">NAD</keyword>
<dbReference type="Gene3D" id="3.90.228.10">
    <property type="match status" value="1"/>
</dbReference>
<evidence type="ECO:0000256" key="4">
    <source>
        <dbReference type="ARBA" id="ARBA00023027"/>
    </source>
</evidence>
<keyword evidence="2" id="KW-0808">Transferase</keyword>
<evidence type="ECO:0000256" key="1">
    <source>
        <dbReference type="ARBA" id="ARBA00022676"/>
    </source>
</evidence>
<name>A0A9P8HY97_9PEZI</name>
<dbReference type="EMBL" id="JAGHQL010000127">
    <property type="protein sequence ID" value="KAH0537936.1"/>
    <property type="molecule type" value="Genomic_DNA"/>
</dbReference>
<dbReference type="Proteomes" id="UP000698800">
    <property type="component" value="Unassembled WGS sequence"/>
</dbReference>
<feature type="non-terminal residue" evidence="6">
    <location>
        <position position="1"/>
    </location>
</feature>